<dbReference type="STRING" id="1255043.TVNIR_1408"/>
<evidence type="ECO:0000256" key="4">
    <source>
        <dbReference type="ARBA" id="ARBA00023306"/>
    </source>
</evidence>
<dbReference type="HAMAP" id="MF_00267">
    <property type="entry name" value="MinC"/>
    <property type="match status" value="1"/>
</dbReference>
<sequence>MARPDDAMTAGAGSMHALELKGRMMLVSVLRLHTADGGILEAVLSERMAEAPDLMRDMPVVVDLAAIATLPIADLLVVLEQIRRQGFKLIGLQQSGAVPEGLAVASGLPLLVLGGRAAPEPPVRNRPAEPRPEAPQQAAAPAVHTPTRVVTQHVRSGQQIYARGGDLIITGAVSAGAEILADGHIHIYGTLRGRALAGVRGLASASIFCRRLDAELVSIAGHYRIAEDILDSERGENRLVTLSGETIDIAEI</sequence>
<comment type="subunit">
    <text evidence="6">Interacts with MinD and FtsZ.</text>
</comment>
<dbReference type="InterPro" id="IPR036145">
    <property type="entry name" value="MinC_C_sf"/>
</dbReference>
<reference evidence="10" key="1">
    <citation type="submission" date="2015-12" db="EMBL/GenBank/DDBJ databases">
        <authorList>
            <person name="Tikhonova T.V."/>
            <person name="Pavlov A.R."/>
            <person name="Beletsky A.V."/>
            <person name="Mardanov A.V."/>
            <person name="Sorokin D.Y."/>
            <person name="Ravin N.V."/>
            <person name="Popov V.O."/>
        </authorList>
    </citation>
    <scope>NUCLEOTIDE SEQUENCE</scope>
    <source>
        <strain evidence="10">DSM 14787</strain>
    </source>
</reference>
<dbReference type="PATRIC" id="fig|1255043.3.peg.1425"/>
<gene>
    <name evidence="10" type="primary">minC [H]</name>
    <name evidence="6" type="synonym">minC</name>
    <name evidence="10" type="ordered locus">TVNIR_1408</name>
</gene>
<evidence type="ECO:0000256" key="1">
    <source>
        <dbReference type="ARBA" id="ARBA00006291"/>
    </source>
</evidence>
<evidence type="ECO:0000259" key="8">
    <source>
        <dbReference type="Pfam" id="PF03775"/>
    </source>
</evidence>
<evidence type="ECO:0000259" key="9">
    <source>
        <dbReference type="Pfam" id="PF05209"/>
    </source>
</evidence>
<keyword evidence="11" id="KW-1185">Reference proteome</keyword>
<dbReference type="Proteomes" id="UP000010809">
    <property type="component" value="Chromosome"/>
</dbReference>
<dbReference type="SUPFAM" id="SSF63848">
    <property type="entry name" value="Cell-division inhibitor MinC, C-terminal domain"/>
    <property type="match status" value="1"/>
</dbReference>
<feature type="domain" description="Septum formation inhibitor MinC C-terminal" evidence="8">
    <location>
        <begin position="149"/>
        <end position="249"/>
    </location>
</feature>
<keyword evidence="2 6" id="KW-0132">Cell division</keyword>
<dbReference type="PANTHER" id="PTHR34108">
    <property type="entry name" value="SEPTUM SITE-DETERMINING PROTEIN MINC"/>
    <property type="match status" value="1"/>
</dbReference>
<accession>L0DVL8</accession>
<dbReference type="InterPro" id="IPR013033">
    <property type="entry name" value="MinC"/>
</dbReference>
<name>L0DVL8_THIND</name>
<evidence type="ECO:0000313" key="11">
    <source>
        <dbReference type="Proteomes" id="UP000010809"/>
    </source>
</evidence>
<comment type="similarity">
    <text evidence="1 6">Belongs to the MinC family.</text>
</comment>
<dbReference type="GO" id="GO:0000917">
    <property type="term" value="P:division septum assembly"/>
    <property type="evidence" value="ECO:0007669"/>
    <property type="project" value="UniProtKB-KW"/>
</dbReference>
<dbReference type="GO" id="GO:1901891">
    <property type="term" value="P:regulation of cell septum assembly"/>
    <property type="evidence" value="ECO:0007669"/>
    <property type="project" value="InterPro"/>
</dbReference>
<dbReference type="Pfam" id="PF05209">
    <property type="entry name" value="MinC_N"/>
    <property type="match status" value="1"/>
</dbReference>
<comment type="function">
    <text evidence="5 6">Cell division inhibitor that blocks the formation of polar Z ring septums. Rapidly oscillates between the poles of the cell to destabilize FtsZ filaments that have formed before they mature into polar Z rings. Prevents FtsZ polymerization.</text>
</comment>
<evidence type="ECO:0000256" key="6">
    <source>
        <dbReference type="HAMAP-Rule" id="MF_00267"/>
    </source>
</evidence>
<dbReference type="GO" id="GO:0000902">
    <property type="term" value="P:cell morphogenesis"/>
    <property type="evidence" value="ECO:0007669"/>
    <property type="project" value="InterPro"/>
</dbReference>
<proteinExistence type="inferred from homology"/>
<dbReference type="PANTHER" id="PTHR34108:SF1">
    <property type="entry name" value="SEPTUM SITE-DETERMINING PROTEIN MINC"/>
    <property type="match status" value="1"/>
</dbReference>
<dbReference type="KEGG" id="tni:TVNIR_1408"/>
<evidence type="ECO:0000256" key="7">
    <source>
        <dbReference type="SAM" id="MobiDB-lite"/>
    </source>
</evidence>
<evidence type="ECO:0000313" key="10">
    <source>
        <dbReference type="EMBL" id="AGA33078.1"/>
    </source>
</evidence>
<evidence type="ECO:0000256" key="3">
    <source>
        <dbReference type="ARBA" id="ARBA00023210"/>
    </source>
</evidence>
<feature type="domain" description="Septum formation inhibitor MinC N-terminal" evidence="9">
    <location>
        <begin position="18"/>
        <end position="87"/>
    </location>
</feature>
<organism evidence="10 11">
    <name type="scientific">Thioalkalivibrio nitratireducens (strain DSM 14787 / UNIQEM 213 / ALEN2)</name>
    <dbReference type="NCBI Taxonomy" id="1255043"/>
    <lineage>
        <taxon>Bacteria</taxon>
        <taxon>Pseudomonadati</taxon>
        <taxon>Pseudomonadota</taxon>
        <taxon>Gammaproteobacteria</taxon>
        <taxon>Chromatiales</taxon>
        <taxon>Ectothiorhodospiraceae</taxon>
        <taxon>Thioalkalivibrio</taxon>
    </lineage>
</organism>
<dbReference type="eggNOG" id="COG0850">
    <property type="taxonomic scope" value="Bacteria"/>
</dbReference>
<keyword evidence="4 6" id="KW-0131">Cell cycle</keyword>
<dbReference type="InterPro" id="IPR005526">
    <property type="entry name" value="Septum_form_inhib_MinC_C"/>
</dbReference>
<protein>
    <recommendedName>
        <fullName evidence="6">Probable septum site-determining protein MinC</fullName>
    </recommendedName>
</protein>
<dbReference type="AlphaFoldDB" id="L0DVL8"/>
<dbReference type="Gene3D" id="2.160.20.70">
    <property type="match status" value="1"/>
</dbReference>
<dbReference type="EMBL" id="CP003989">
    <property type="protein sequence ID" value="AGA33078.1"/>
    <property type="molecule type" value="Genomic_DNA"/>
</dbReference>
<dbReference type="InterPro" id="IPR007874">
    <property type="entry name" value="MinC_N"/>
</dbReference>
<dbReference type="InterPro" id="IPR016098">
    <property type="entry name" value="CAP/MinC_C"/>
</dbReference>
<keyword evidence="3 6" id="KW-0717">Septation</keyword>
<dbReference type="NCBIfam" id="TIGR01222">
    <property type="entry name" value="minC"/>
    <property type="match status" value="1"/>
</dbReference>
<feature type="compositionally biased region" description="Low complexity" evidence="7">
    <location>
        <begin position="134"/>
        <end position="143"/>
    </location>
</feature>
<evidence type="ECO:0000256" key="2">
    <source>
        <dbReference type="ARBA" id="ARBA00022618"/>
    </source>
</evidence>
<feature type="region of interest" description="Disordered" evidence="7">
    <location>
        <begin position="119"/>
        <end position="145"/>
    </location>
</feature>
<evidence type="ECO:0000256" key="5">
    <source>
        <dbReference type="ARBA" id="ARBA00025606"/>
    </source>
</evidence>
<dbReference type="GO" id="GO:0051302">
    <property type="term" value="P:regulation of cell division"/>
    <property type="evidence" value="ECO:0007669"/>
    <property type="project" value="InterPro"/>
</dbReference>
<dbReference type="Pfam" id="PF03775">
    <property type="entry name" value="MinC_C"/>
    <property type="match status" value="1"/>
</dbReference>
<dbReference type="Gene3D" id="3.30.70.260">
    <property type="match status" value="1"/>
</dbReference>
<dbReference type="HOGENOM" id="CLU_067812_0_1_6"/>